<dbReference type="Gene3D" id="2.20.110.10">
    <property type="entry name" value="Histone H3 K4-specific methyltransferase SET7/9 N-terminal domain"/>
    <property type="match status" value="1"/>
</dbReference>
<dbReference type="EMBL" id="AMQM01007208">
    <property type="status" value="NOT_ANNOTATED_CDS"/>
    <property type="molecule type" value="Genomic_DNA"/>
</dbReference>
<keyword evidence="4" id="KW-1185">Reference proteome</keyword>
<accession>T1FFY2</accession>
<keyword evidence="1" id="KW-0677">Repeat</keyword>
<sequence>MARETSYCGPTALVLGTTTMTIPTMDSIETVLEAVSENTGQWVKDMKEGVGTLIYSNGDVYRGNWESGKKHGKGLYFFAVEKLLIASEWNYGVRKRESDVVLDKI</sequence>
<dbReference type="InterPro" id="IPR003409">
    <property type="entry name" value="MORN"/>
</dbReference>
<dbReference type="CTD" id="20207731"/>
<dbReference type="AlphaFoldDB" id="T1FFY2"/>
<dbReference type="PANTHER" id="PTHR43215">
    <property type="entry name" value="RADIAL SPOKE HEAD 1 HOMOLOG"/>
    <property type="match status" value="1"/>
</dbReference>
<protein>
    <recommendedName>
        <fullName evidence="5">MORN repeat-containing protein 5</fullName>
    </recommendedName>
</protein>
<organism evidence="3 4">
    <name type="scientific">Helobdella robusta</name>
    <name type="common">Californian leech</name>
    <dbReference type="NCBI Taxonomy" id="6412"/>
    <lineage>
        <taxon>Eukaryota</taxon>
        <taxon>Metazoa</taxon>
        <taxon>Spiralia</taxon>
        <taxon>Lophotrochozoa</taxon>
        <taxon>Annelida</taxon>
        <taxon>Clitellata</taxon>
        <taxon>Hirudinea</taxon>
        <taxon>Rhynchobdellida</taxon>
        <taxon>Glossiphoniidae</taxon>
        <taxon>Helobdella</taxon>
    </lineage>
</organism>
<name>T1FFY2_HELRO</name>
<dbReference type="InParanoid" id="T1FFY2"/>
<dbReference type="Proteomes" id="UP000015101">
    <property type="component" value="Unassembled WGS sequence"/>
</dbReference>
<reference evidence="2 4" key="2">
    <citation type="journal article" date="2013" name="Nature">
        <title>Insights into bilaterian evolution from three spiralian genomes.</title>
        <authorList>
            <person name="Simakov O."/>
            <person name="Marletaz F."/>
            <person name="Cho S.J."/>
            <person name="Edsinger-Gonzales E."/>
            <person name="Havlak P."/>
            <person name="Hellsten U."/>
            <person name="Kuo D.H."/>
            <person name="Larsson T."/>
            <person name="Lv J."/>
            <person name="Arendt D."/>
            <person name="Savage R."/>
            <person name="Osoegawa K."/>
            <person name="de Jong P."/>
            <person name="Grimwood J."/>
            <person name="Chapman J.A."/>
            <person name="Shapiro H."/>
            <person name="Aerts A."/>
            <person name="Otillar R.P."/>
            <person name="Terry A.Y."/>
            <person name="Boore J.L."/>
            <person name="Grigoriev I.V."/>
            <person name="Lindberg D.R."/>
            <person name="Seaver E.C."/>
            <person name="Weisblat D.A."/>
            <person name="Putnam N.H."/>
            <person name="Rokhsar D.S."/>
        </authorList>
    </citation>
    <scope>NUCLEOTIDE SEQUENCE</scope>
</reference>
<dbReference type="EMBL" id="KB097587">
    <property type="protein sequence ID" value="ESN93808.1"/>
    <property type="molecule type" value="Genomic_DNA"/>
</dbReference>
<dbReference type="HOGENOM" id="CLU_2239477_0_0_1"/>
<evidence type="ECO:0008006" key="5">
    <source>
        <dbReference type="Google" id="ProtNLM"/>
    </source>
</evidence>
<evidence type="ECO:0000313" key="3">
    <source>
        <dbReference type="EnsemblMetazoa" id="HelroP180459"/>
    </source>
</evidence>
<dbReference type="SUPFAM" id="SSF82185">
    <property type="entry name" value="Histone H3 K4-specific methyltransferase SET7/9 N-terminal domain"/>
    <property type="match status" value="1"/>
</dbReference>
<gene>
    <name evidence="3" type="primary">20207731</name>
    <name evidence="2" type="ORF">HELRODRAFT_180459</name>
</gene>
<reference evidence="3" key="3">
    <citation type="submission" date="2015-06" db="UniProtKB">
        <authorList>
            <consortium name="EnsemblMetazoa"/>
        </authorList>
    </citation>
    <scope>IDENTIFICATION</scope>
</reference>
<evidence type="ECO:0000313" key="2">
    <source>
        <dbReference type="EMBL" id="ESN93808.1"/>
    </source>
</evidence>
<evidence type="ECO:0000313" key="4">
    <source>
        <dbReference type="Proteomes" id="UP000015101"/>
    </source>
</evidence>
<dbReference type="OrthoDB" id="48314at2759"/>
<dbReference type="EnsemblMetazoa" id="HelroT180459">
    <property type="protein sequence ID" value="HelroP180459"/>
    <property type="gene ID" value="HelroG180459"/>
</dbReference>
<proteinExistence type="predicted"/>
<dbReference type="PANTHER" id="PTHR43215:SF14">
    <property type="entry name" value="RADIAL SPOKE HEAD 1 HOMOLOG"/>
    <property type="match status" value="1"/>
</dbReference>
<dbReference type="GeneID" id="20207731"/>
<dbReference type="RefSeq" id="XP_009028022.1">
    <property type="nucleotide sequence ID" value="XM_009029774.1"/>
</dbReference>
<dbReference type="Pfam" id="PF02493">
    <property type="entry name" value="MORN"/>
    <property type="match status" value="2"/>
</dbReference>
<evidence type="ECO:0000256" key="1">
    <source>
        <dbReference type="ARBA" id="ARBA00022737"/>
    </source>
</evidence>
<dbReference type="KEGG" id="hro:HELRODRAFT_180459"/>
<dbReference type="SMART" id="SM00698">
    <property type="entry name" value="MORN"/>
    <property type="match status" value="2"/>
</dbReference>
<reference evidence="4" key="1">
    <citation type="submission" date="2012-12" db="EMBL/GenBank/DDBJ databases">
        <authorList>
            <person name="Hellsten U."/>
            <person name="Grimwood J."/>
            <person name="Chapman J.A."/>
            <person name="Shapiro H."/>
            <person name="Aerts A."/>
            <person name="Otillar R.P."/>
            <person name="Terry A.Y."/>
            <person name="Boore J.L."/>
            <person name="Simakov O."/>
            <person name="Marletaz F."/>
            <person name="Cho S.-J."/>
            <person name="Edsinger-Gonzales E."/>
            <person name="Havlak P."/>
            <person name="Kuo D.-H."/>
            <person name="Larsson T."/>
            <person name="Lv J."/>
            <person name="Arendt D."/>
            <person name="Savage R."/>
            <person name="Osoegawa K."/>
            <person name="de Jong P."/>
            <person name="Lindberg D.R."/>
            <person name="Seaver E.C."/>
            <person name="Weisblat D.A."/>
            <person name="Putnam N.H."/>
            <person name="Grigoriev I.V."/>
            <person name="Rokhsar D.S."/>
        </authorList>
    </citation>
    <scope>NUCLEOTIDE SEQUENCE</scope>
</reference>